<dbReference type="OrthoDB" id="4752299at2759"/>
<organism evidence="2">
    <name type="scientific">Rosellinia necatrix</name>
    <name type="common">White root-rot fungus</name>
    <dbReference type="NCBI Taxonomy" id="77044"/>
    <lineage>
        <taxon>Eukaryota</taxon>
        <taxon>Fungi</taxon>
        <taxon>Dikarya</taxon>
        <taxon>Ascomycota</taxon>
        <taxon>Pezizomycotina</taxon>
        <taxon>Sordariomycetes</taxon>
        <taxon>Xylariomycetidae</taxon>
        <taxon>Xylariales</taxon>
        <taxon>Xylariaceae</taxon>
        <taxon>Rosellinia</taxon>
    </lineage>
</organism>
<evidence type="ECO:0000313" key="2">
    <source>
        <dbReference type="EMBL" id="GAP83459.2"/>
    </source>
</evidence>
<proteinExistence type="predicted"/>
<evidence type="ECO:0000313" key="3">
    <source>
        <dbReference type="Proteomes" id="UP000054516"/>
    </source>
</evidence>
<evidence type="ECO:0000256" key="1">
    <source>
        <dbReference type="SAM" id="Phobius"/>
    </source>
</evidence>
<feature type="transmembrane region" description="Helical" evidence="1">
    <location>
        <begin position="146"/>
        <end position="164"/>
    </location>
</feature>
<dbReference type="Proteomes" id="UP000054516">
    <property type="component" value="Unassembled WGS sequence"/>
</dbReference>
<keyword evidence="3" id="KW-1185">Reference proteome</keyword>
<gene>
    <name evidence="2" type="ORF">SAMD00023353_0201770</name>
</gene>
<accession>A0A1S7ULY8</accession>
<dbReference type="AlphaFoldDB" id="A0A1S7ULY8"/>
<name>A0A1S7ULY8_ROSNE</name>
<keyword evidence="1" id="KW-0472">Membrane</keyword>
<sequence>MAIRRASILTLAGAAFPQMNTSINSMLDSTIPSADNTGALFTGRPNSLIDNTAIPTMVADTTSGIYTGSDVDNLGYSSAVTDSHRHMNITAIVKPSITNSFPAITIVATGAMTTPSMGGAIGTGGLAVSNASATTTGQPIRGDSTMSGVSIGFFVISLALTALLQL</sequence>
<keyword evidence="1" id="KW-1133">Transmembrane helix</keyword>
<protein>
    <submittedName>
        <fullName evidence="2">Uncharacterized protein</fullName>
    </submittedName>
</protein>
<reference evidence="2" key="1">
    <citation type="submission" date="2016-03" db="EMBL/GenBank/DDBJ databases">
        <title>Draft genome sequence of Rosellinia necatrix.</title>
        <authorList>
            <person name="Kanematsu S."/>
        </authorList>
    </citation>
    <scope>NUCLEOTIDE SEQUENCE [LARGE SCALE GENOMIC DNA]</scope>
    <source>
        <strain evidence="2">W97</strain>
    </source>
</reference>
<dbReference type="EMBL" id="DF977447">
    <property type="protein sequence ID" value="GAP83459.2"/>
    <property type="molecule type" value="Genomic_DNA"/>
</dbReference>
<keyword evidence="1" id="KW-0812">Transmembrane</keyword>